<gene>
    <name evidence="2" type="ORF">CUNI_LOCUS17280</name>
</gene>
<dbReference type="SUPFAM" id="SSF53335">
    <property type="entry name" value="S-adenosyl-L-methionine-dependent methyltransferases"/>
    <property type="match status" value="1"/>
</dbReference>
<dbReference type="PANTHER" id="PTHR45128:SF1">
    <property type="entry name" value="S-ADENOSYLMETHIONINE-DEPENDENT METHYLTRANSFERASE RV2258C"/>
    <property type="match status" value="1"/>
</dbReference>
<dbReference type="Pfam" id="PF21320">
    <property type="entry name" value="WHD_Rv2258c"/>
    <property type="match status" value="1"/>
</dbReference>
<dbReference type="PANTHER" id="PTHR45128">
    <property type="entry name" value="METHYLTRANSFERASE TYPE 11"/>
    <property type="match status" value="1"/>
</dbReference>
<dbReference type="EMBL" id="CAJHNH020004824">
    <property type="protein sequence ID" value="CAG5131722.1"/>
    <property type="molecule type" value="Genomic_DNA"/>
</dbReference>
<proteinExistence type="predicted"/>
<dbReference type="InterPro" id="IPR036390">
    <property type="entry name" value="WH_DNA-bd_sf"/>
</dbReference>
<dbReference type="InterPro" id="IPR048711">
    <property type="entry name" value="WHD_Rv2258c"/>
</dbReference>
<reference evidence="2" key="1">
    <citation type="submission" date="2021-04" db="EMBL/GenBank/DDBJ databases">
        <authorList>
            <consortium name="Molecular Ecology Group"/>
        </authorList>
    </citation>
    <scope>NUCLEOTIDE SEQUENCE</scope>
</reference>
<name>A0A8S3ZV37_9EUPU</name>
<evidence type="ECO:0000313" key="3">
    <source>
        <dbReference type="Proteomes" id="UP000678393"/>
    </source>
</evidence>
<dbReference type="InterPro" id="IPR029063">
    <property type="entry name" value="SAM-dependent_MTases_sf"/>
</dbReference>
<dbReference type="InterPro" id="IPR053173">
    <property type="entry name" value="SAM-binding_MTase"/>
</dbReference>
<dbReference type="Proteomes" id="UP000678393">
    <property type="component" value="Unassembled WGS sequence"/>
</dbReference>
<accession>A0A8S3ZV37</accession>
<comment type="caution">
    <text evidence="2">The sequence shown here is derived from an EMBL/GenBank/DDBJ whole genome shotgun (WGS) entry which is preliminary data.</text>
</comment>
<dbReference type="CDD" id="cd02440">
    <property type="entry name" value="AdoMet_MTases"/>
    <property type="match status" value="1"/>
</dbReference>
<evidence type="ECO:0000313" key="2">
    <source>
        <dbReference type="EMBL" id="CAG5131722.1"/>
    </source>
</evidence>
<organism evidence="2 3">
    <name type="scientific">Candidula unifasciata</name>
    <dbReference type="NCBI Taxonomy" id="100452"/>
    <lineage>
        <taxon>Eukaryota</taxon>
        <taxon>Metazoa</taxon>
        <taxon>Spiralia</taxon>
        <taxon>Lophotrochozoa</taxon>
        <taxon>Mollusca</taxon>
        <taxon>Gastropoda</taxon>
        <taxon>Heterobranchia</taxon>
        <taxon>Euthyneura</taxon>
        <taxon>Panpulmonata</taxon>
        <taxon>Eupulmonata</taxon>
        <taxon>Stylommatophora</taxon>
        <taxon>Helicina</taxon>
        <taxon>Helicoidea</taxon>
        <taxon>Geomitridae</taxon>
        <taxon>Candidula</taxon>
    </lineage>
</organism>
<dbReference type="AlphaFoldDB" id="A0A8S3ZV37"/>
<protein>
    <recommendedName>
        <fullName evidence="1">S-adenosylmethionine-dependent methyltransferase Rv2258c-like winged HTH domain-containing protein</fullName>
    </recommendedName>
</protein>
<dbReference type="Gene3D" id="3.40.50.150">
    <property type="entry name" value="Vaccinia Virus protein VP39"/>
    <property type="match status" value="1"/>
</dbReference>
<dbReference type="SUPFAM" id="SSF46785">
    <property type="entry name" value="Winged helix' DNA-binding domain"/>
    <property type="match status" value="1"/>
</dbReference>
<sequence>MSSFTDKLARFVESTCVGLALTLSKDVGILQVLLDARTPLTSHQIADQRGMKERYVRELVDCLATAEVIHASTSDSGCLLYYIDEEEKKAFKTPAMARMSFSVGMMKVYDYLKSCFSKTGPSGFRISTEFYDAIDEYGDCQFDSYVDSLMRCVDGLKAQLESGIDVLEVGCGRGRMLAKLARMFPESSFTASDKVQSLQDWQKTNLSYIPNVKYDMLDLSCPSDLPSKQYDLVYCVNVIHDVPDPLEALKTVRKLTKPGGVFTMIDFATSGSPIGDKGNMLVAFLYSVGTFMSVPESFQREDSQAMGCCWGKQRAVDLATAAGFTVDVVYLEYPVALFICK</sequence>
<keyword evidence="3" id="KW-1185">Reference proteome</keyword>
<dbReference type="OrthoDB" id="506498at2759"/>
<feature type="domain" description="S-adenosylmethionine-dependent methyltransferase Rv2258c-like winged HTH" evidence="1">
    <location>
        <begin position="16"/>
        <end position="74"/>
    </location>
</feature>
<dbReference type="Pfam" id="PF13489">
    <property type="entry name" value="Methyltransf_23"/>
    <property type="match status" value="1"/>
</dbReference>
<evidence type="ECO:0000259" key="1">
    <source>
        <dbReference type="Pfam" id="PF21320"/>
    </source>
</evidence>